<feature type="transmembrane region" description="Helical" evidence="1">
    <location>
        <begin position="256"/>
        <end position="278"/>
    </location>
</feature>
<accession>A0A4R4PUY1</accession>
<dbReference type="RefSeq" id="WP_132409712.1">
    <property type="nucleotide sequence ID" value="NZ_SMKA01000112.1"/>
</dbReference>
<feature type="transmembrane region" description="Helical" evidence="1">
    <location>
        <begin position="121"/>
        <end position="142"/>
    </location>
</feature>
<gene>
    <name evidence="2" type="ORF">E1261_22905</name>
</gene>
<dbReference type="Proteomes" id="UP000295075">
    <property type="component" value="Unassembled WGS sequence"/>
</dbReference>
<keyword evidence="1" id="KW-0812">Transmembrane</keyword>
<feature type="transmembrane region" description="Helical" evidence="1">
    <location>
        <begin position="15"/>
        <end position="35"/>
    </location>
</feature>
<feature type="transmembrane region" description="Helical" evidence="1">
    <location>
        <begin position="50"/>
        <end position="67"/>
    </location>
</feature>
<evidence type="ECO:0000313" key="2">
    <source>
        <dbReference type="EMBL" id="TDC26204.1"/>
    </source>
</evidence>
<evidence type="ECO:0000313" key="3">
    <source>
        <dbReference type="Proteomes" id="UP000295075"/>
    </source>
</evidence>
<keyword evidence="3" id="KW-1185">Reference proteome</keyword>
<organism evidence="2 3">
    <name type="scientific">Kribbella albertanoniae</name>
    <dbReference type="NCBI Taxonomy" id="1266829"/>
    <lineage>
        <taxon>Bacteria</taxon>
        <taxon>Bacillati</taxon>
        <taxon>Actinomycetota</taxon>
        <taxon>Actinomycetes</taxon>
        <taxon>Propionibacteriales</taxon>
        <taxon>Kribbellaceae</taxon>
        <taxon>Kribbella</taxon>
    </lineage>
</organism>
<dbReference type="EMBL" id="SMKA01000112">
    <property type="protein sequence ID" value="TDC26204.1"/>
    <property type="molecule type" value="Genomic_DNA"/>
</dbReference>
<dbReference type="AlphaFoldDB" id="A0A4R4PUY1"/>
<protein>
    <submittedName>
        <fullName evidence="2">Uncharacterized protein</fullName>
    </submittedName>
</protein>
<keyword evidence="1" id="KW-0472">Membrane</keyword>
<sequence length="334" mass="35540">MHKVLAEVRTWHRPLMVMVSAMAALVLVAAIGLLVDSREVLNESVWLKPFKFATSFVLYGATLAWLLSRLRKAKRFGWWTGTVFAVTGVVDVGFIAIQAARGTFSHFNSNTDTFNQVGQRVFSSGVIGLFGASLVIAIMLQFQRVGDAPLNRAIRTGVALAAAGMALAFYLVGSNGTETHTTDAYGRPVTLGGSHSIGAEAGGPGLPLVNWSTEGGDLRVAHFIGLHAIQVLLAVVLLLSVLAVRVVWLRPERVRARLVGVAVIAYTGLMVATASQAFRGQSVIHPDGQTLGLFGGFLALSLLLLVFTITSARRQAAVPETSSNKVPVGGRLKV</sequence>
<proteinExistence type="predicted"/>
<comment type="caution">
    <text evidence="2">The sequence shown here is derived from an EMBL/GenBank/DDBJ whole genome shotgun (WGS) entry which is preliminary data.</text>
</comment>
<dbReference type="OrthoDB" id="343560at2"/>
<feature type="transmembrane region" description="Helical" evidence="1">
    <location>
        <begin position="220"/>
        <end position="244"/>
    </location>
</feature>
<feature type="transmembrane region" description="Helical" evidence="1">
    <location>
        <begin position="79"/>
        <end position="101"/>
    </location>
</feature>
<evidence type="ECO:0000256" key="1">
    <source>
        <dbReference type="SAM" id="Phobius"/>
    </source>
</evidence>
<name>A0A4R4PUY1_9ACTN</name>
<feature type="transmembrane region" description="Helical" evidence="1">
    <location>
        <begin position="290"/>
        <end position="309"/>
    </location>
</feature>
<feature type="transmembrane region" description="Helical" evidence="1">
    <location>
        <begin position="154"/>
        <end position="172"/>
    </location>
</feature>
<keyword evidence="1" id="KW-1133">Transmembrane helix</keyword>
<reference evidence="2 3" key="1">
    <citation type="submission" date="2019-03" db="EMBL/GenBank/DDBJ databases">
        <title>Draft genome sequences of novel Actinobacteria.</title>
        <authorList>
            <person name="Sahin N."/>
            <person name="Ay H."/>
            <person name="Saygin H."/>
        </authorList>
    </citation>
    <scope>NUCLEOTIDE SEQUENCE [LARGE SCALE GENOMIC DNA]</scope>
    <source>
        <strain evidence="2 3">JCM 30547</strain>
    </source>
</reference>